<evidence type="ECO:0000256" key="6">
    <source>
        <dbReference type="ARBA" id="ARBA00022989"/>
    </source>
</evidence>
<comment type="subunit">
    <text evidence="9">Component of the Sec protein translocase complex. Heterotrimer consisting of SecY, SecE and SecG subunits. The heterotrimers can form oligomers, although 1 heterotrimer is thought to be able to translocate proteins. Interacts with the ribosome. Interacts with SecDF, and other proteins may be involved. Interacts with SecA.</text>
</comment>
<name>A0ABV6C1U3_9ACTN</name>
<feature type="transmembrane region" description="Helical" evidence="9">
    <location>
        <begin position="270"/>
        <end position="289"/>
    </location>
</feature>
<organism evidence="11 12">
    <name type="scientific">Aciditerrimonas ferrireducens</name>
    <dbReference type="NCBI Taxonomy" id="667306"/>
    <lineage>
        <taxon>Bacteria</taxon>
        <taxon>Bacillati</taxon>
        <taxon>Actinomycetota</taxon>
        <taxon>Acidimicrobiia</taxon>
        <taxon>Acidimicrobiales</taxon>
        <taxon>Acidimicrobiaceae</taxon>
        <taxon>Aciditerrimonas</taxon>
    </lineage>
</organism>
<dbReference type="PANTHER" id="PTHR10906">
    <property type="entry name" value="SECY/SEC61-ALPHA FAMILY MEMBER"/>
    <property type="match status" value="1"/>
</dbReference>
<feature type="transmembrane region" description="Helical" evidence="9">
    <location>
        <begin position="394"/>
        <end position="412"/>
    </location>
</feature>
<dbReference type="PIRSF" id="PIRSF004557">
    <property type="entry name" value="SecY"/>
    <property type="match status" value="1"/>
</dbReference>
<evidence type="ECO:0000256" key="8">
    <source>
        <dbReference type="ARBA" id="ARBA00023136"/>
    </source>
</evidence>
<keyword evidence="4 9" id="KW-0812">Transmembrane</keyword>
<dbReference type="Proteomes" id="UP001589788">
    <property type="component" value="Unassembled WGS sequence"/>
</dbReference>
<evidence type="ECO:0000256" key="1">
    <source>
        <dbReference type="ARBA" id="ARBA00004141"/>
    </source>
</evidence>
<accession>A0ABV6C1U3</accession>
<dbReference type="Pfam" id="PF00344">
    <property type="entry name" value="SecY"/>
    <property type="match status" value="1"/>
</dbReference>
<reference evidence="11 12" key="1">
    <citation type="submission" date="2024-09" db="EMBL/GenBank/DDBJ databases">
        <authorList>
            <person name="Sun Q."/>
            <person name="Mori K."/>
        </authorList>
    </citation>
    <scope>NUCLEOTIDE SEQUENCE [LARGE SCALE GENOMIC DNA]</scope>
    <source>
        <strain evidence="11 12">JCM 15389</strain>
    </source>
</reference>
<feature type="transmembrane region" description="Helical" evidence="9">
    <location>
        <begin position="156"/>
        <end position="177"/>
    </location>
</feature>
<feature type="transmembrane region" description="Helical" evidence="9">
    <location>
        <begin position="189"/>
        <end position="209"/>
    </location>
</feature>
<evidence type="ECO:0000256" key="5">
    <source>
        <dbReference type="ARBA" id="ARBA00022927"/>
    </source>
</evidence>
<feature type="transmembrane region" description="Helical" evidence="9">
    <location>
        <begin position="309"/>
        <end position="331"/>
    </location>
</feature>
<feature type="transmembrane region" description="Helical" evidence="9">
    <location>
        <begin position="53"/>
        <end position="72"/>
    </location>
</feature>
<dbReference type="PRINTS" id="PR00303">
    <property type="entry name" value="SECYTRNLCASE"/>
</dbReference>
<keyword evidence="8 9" id="KW-0472">Membrane</keyword>
<dbReference type="Gene3D" id="1.10.3370.10">
    <property type="entry name" value="SecY subunit domain"/>
    <property type="match status" value="1"/>
</dbReference>
<keyword evidence="3 9" id="KW-0813">Transport</keyword>
<dbReference type="SUPFAM" id="SSF103491">
    <property type="entry name" value="Preprotein translocase SecY subunit"/>
    <property type="match status" value="1"/>
</dbReference>
<feature type="transmembrane region" description="Helical" evidence="9">
    <location>
        <begin position="20"/>
        <end position="41"/>
    </location>
</feature>
<proteinExistence type="inferred from homology"/>
<keyword evidence="12" id="KW-1185">Reference proteome</keyword>
<evidence type="ECO:0000256" key="4">
    <source>
        <dbReference type="ARBA" id="ARBA00022692"/>
    </source>
</evidence>
<dbReference type="InterPro" id="IPR026593">
    <property type="entry name" value="SecY"/>
</dbReference>
<feature type="transmembrane region" description="Helical" evidence="9">
    <location>
        <begin position="367"/>
        <end position="388"/>
    </location>
</feature>
<feature type="transmembrane region" description="Helical" evidence="9">
    <location>
        <begin position="118"/>
        <end position="136"/>
    </location>
</feature>
<dbReference type="RefSeq" id="WP_248105121.1">
    <property type="nucleotide sequence ID" value="NZ_JAKHEX010000001.1"/>
</dbReference>
<evidence type="ECO:0000313" key="11">
    <source>
        <dbReference type="EMBL" id="MFC0081655.1"/>
    </source>
</evidence>
<dbReference type="InterPro" id="IPR023201">
    <property type="entry name" value="SecY_dom_sf"/>
</dbReference>
<dbReference type="InterPro" id="IPR030659">
    <property type="entry name" value="SecY_CS"/>
</dbReference>
<protein>
    <recommendedName>
        <fullName evidence="9">Protein translocase subunit SecY</fullName>
    </recommendedName>
</protein>
<dbReference type="HAMAP" id="MF_01465">
    <property type="entry name" value="SecY"/>
    <property type="match status" value="1"/>
</dbReference>
<keyword evidence="6 9" id="KW-1133">Transmembrane helix</keyword>
<comment type="function">
    <text evidence="9">The central subunit of the protein translocation channel SecYEG. Consists of two halves formed by TMs 1-5 and 6-10. These two domains form a lateral gate at the front which open onto the bilayer between TMs 2 and 7, and are clamped together by SecE at the back. The channel is closed by both a pore ring composed of hydrophobic SecY resides and a short helix (helix 2A) on the extracellular side of the membrane which forms a plug. The plug probably moves laterally to allow the channel to open. The ring and the pore may move independently.</text>
</comment>
<dbReference type="EMBL" id="JBHLYQ010000041">
    <property type="protein sequence ID" value="MFC0081655.1"/>
    <property type="molecule type" value="Genomic_DNA"/>
</dbReference>
<comment type="similarity">
    <text evidence="2 9 10">Belongs to the SecY/SEC61-alpha family.</text>
</comment>
<dbReference type="PROSITE" id="PS00756">
    <property type="entry name" value="SECY_2"/>
    <property type="match status" value="1"/>
</dbReference>
<dbReference type="NCBIfam" id="TIGR00967">
    <property type="entry name" value="3a0501s007"/>
    <property type="match status" value="1"/>
</dbReference>
<comment type="caution">
    <text evidence="11">The sequence shown here is derived from an EMBL/GenBank/DDBJ whole genome shotgun (WGS) entry which is preliminary data.</text>
</comment>
<keyword evidence="9" id="KW-1003">Cell membrane</keyword>
<sequence>MLSSLKNIFKVPDLRNKVLFTLFIIVVYEVGANVIVPYVNFSAIQQIEASAKSAGILGYLNLFSGGGLLRMAVFGLGIMPYITSSIIIQLLTTVIPKLEEWRDQGAVGQKKLTQTTRYLTVVLAVLQASGLVYVFHTNAASLLGGNVNNLILHFTIWKAIFIVLTLTAGTALVMWLAELITQRGVGNGMSILIFVNVVAGIPAGGAGVLSEGGKVEFGVMVLLTLVLLVWVVFMEQGQRRIPVTFAKRVVGRRTYGGSSTYIPLKVNQSGVIPIIFASSLLYIPVLLSNLLPSTSFRTFVNDHIQPTNYLYVVVYGILIFAFTFFYVYVAFDPHQQADILRKQGGFIPGIRPGPPTERYLSRILNRITVPGGLYLAIVAVAPSFLMAAWHITAYPYYGTTLLIAVGVTLETMKQIDSQLMMRNYAGFLQ</sequence>
<evidence type="ECO:0000256" key="3">
    <source>
        <dbReference type="ARBA" id="ARBA00022448"/>
    </source>
</evidence>
<keyword evidence="5 9" id="KW-0653">Protein transport</keyword>
<evidence type="ECO:0000256" key="7">
    <source>
        <dbReference type="ARBA" id="ARBA00023010"/>
    </source>
</evidence>
<feature type="transmembrane region" description="Helical" evidence="9">
    <location>
        <begin position="215"/>
        <end position="233"/>
    </location>
</feature>
<dbReference type="InterPro" id="IPR002208">
    <property type="entry name" value="SecY/SEC61-alpha"/>
</dbReference>
<evidence type="ECO:0000256" key="2">
    <source>
        <dbReference type="ARBA" id="ARBA00005751"/>
    </source>
</evidence>
<evidence type="ECO:0000256" key="10">
    <source>
        <dbReference type="RuleBase" id="RU004349"/>
    </source>
</evidence>
<gene>
    <name evidence="9 11" type="primary">secY</name>
    <name evidence="11" type="ORF">ACFFRE_05790</name>
</gene>
<keyword evidence="7 9" id="KW-0811">Translocation</keyword>
<evidence type="ECO:0000313" key="12">
    <source>
        <dbReference type="Proteomes" id="UP001589788"/>
    </source>
</evidence>
<evidence type="ECO:0000256" key="9">
    <source>
        <dbReference type="HAMAP-Rule" id="MF_01465"/>
    </source>
</evidence>
<comment type="subcellular location">
    <subcellularLocation>
        <location evidence="9">Cell membrane</location>
        <topology evidence="9">Multi-pass membrane protein</topology>
    </subcellularLocation>
    <subcellularLocation>
        <location evidence="1">Membrane</location>
        <topology evidence="1">Multi-pass membrane protein</topology>
    </subcellularLocation>
</comment>